<comment type="similarity">
    <text evidence="1">Belongs to the SCC3 family.</text>
</comment>
<dbReference type="GO" id="GO:0008278">
    <property type="term" value="C:cohesin complex"/>
    <property type="evidence" value="ECO:0007669"/>
    <property type="project" value="TreeGrafter"/>
</dbReference>
<dbReference type="GO" id="GO:0000785">
    <property type="term" value="C:chromatin"/>
    <property type="evidence" value="ECO:0007669"/>
    <property type="project" value="TreeGrafter"/>
</dbReference>
<keyword evidence="5" id="KW-1185">Reference proteome</keyword>
<reference evidence="4" key="1">
    <citation type="submission" date="2025-08" db="UniProtKB">
        <authorList>
            <consortium name="Ensembl"/>
        </authorList>
    </citation>
    <scope>IDENTIFICATION</scope>
</reference>
<evidence type="ECO:0000256" key="1">
    <source>
        <dbReference type="ARBA" id="ARBA00005486"/>
    </source>
</evidence>
<dbReference type="InterPro" id="IPR020839">
    <property type="entry name" value="SCD"/>
</dbReference>
<dbReference type="AlphaFoldDB" id="A0A8C9EYH5"/>
<organism evidence="4 5">
    <name type="scientific">Pavo cristatus</name>
    <name type="common">Indian peafowl</name>
    <name type="synonym">Blue peafowl</name>
    <dbReference type="NCBI Taxonomy" id="9049"/>
    <lineage>
        <taxon>Eukaryota</taxon>
        <taxon>Metazoa</taxon>
        <taxon>Chordata</taxon>
        <taxon>Craniata</taxon>
        <taxon>Vertebrata</taxon>
        <taxon>Euteleostomi</taxon>
        <taxon>Archelosauria</taxon>
        <taxon>Archosauria</taxon>
        <taxon>Dinosauria</taxon>
        <taxon>Saurischia</taxon>
        <taxon>Theropoda</taxon>
        <taxon>Coelurosauria</taxon>
        <taxon>Aves</taxon>
        <taxon>Neognathae</taxon>
        <taxon>Galloanserae</taxon>
        <taxon>Galliformes</taxon>
        <taxon>Phasianidae</taxon>
        <taxon>Phasianinae</taxon>
        <taxon>Pavo</taxon>
    </lineage>
</organism>
<dbReference type="Pfam" id="PF24571">
    <property type="entry name" value="HEAT_SCC3-SA"/>
    <property type="match status" value="1"/>
</dbReference>
<dbReference type="PANTHER" id="PTHR11199">
    <property type="entry name" value="STROMAL ANTIGEN"/>
    <property type="match status" value="1"/>
</dbReference>
<sequence>MELFQEHSAKYLLLLQTQPWCCFWVPSGDLVMVVALRSSVLYNGFLLGGLMEELGMWMQHFPASFLTNGHLKYLGWTPYDKQVEVQLCCIRALQGLYVLWEMELFTGCSKGCLLAVVLDKDLELYCTRWMERGLGQALAQLQELVQKHMGLEVLRADACALGSFCDPQLLLCGCGDLVRSCLVDVLSGKYSFDLQGQPEQ</sequence>
<proteinExistence type="inferred from homology"/>
<dbReference type="InterPro" id="IPR056396">
    <property type="entry name" value="HEAT_SCC3-SA"/>
</dbReference>
<dbReference type="Pfam" id="PF21581">
    <property type="entry name" value="SCD"/>
    <property type="match status" value="1"/>
</dbReference>
<feature type="domain" description="SCD" evidence="2">
    <location>
        <begin position="51"/>
        <end position="98"/>
    </location>
</feature>
<dbReference type="GO" id="GO:0005634">
    <property type="term" value="C:nucleus"/>
    <property type="evidence" value="ECO:0007669"/>
    <property type="project" value="TreeGrafter"/>
</dbReference>
<accession>A0A8C9EYH5</accession>
<feature type="domain" description="Cohesin subunit SCC3/SA HEAT-repeats" evidence="3">
    <location>
        <begin position="113"/>
        <end position="191"/>
    </location>
</feature>
<evidence type="ECO:0000259" key="2">
    <source>
        <dbReference type="Pfam" id="PF21581"/>
    </source>
</evidence>
<name>A0A8C9EYH5_PAVCR</name>
<reference evidence="4" key="2">
    <citation type="submission" date="2025-09" db="UniProtKB">
        <authorList>
            <consortium name="Ensembl"/>
        </authorList>
    </citation>
    <scope>IDENTIFICATION</scope>
</reference>
<dbReference type="Ensembl" id="ENSPSTT00000008234.1">
    <property type="protein sequence ID" value="ENSPSTP00000007856.1"/>
    <property type="gene ID" value="ENSPSTG00000005539.1"/>
</dbReference>
<dbReference type="GO" id="GO:0003682">
    <property type="term" value="F:chromatin binding"/>
    <property type="evidence" value="ECO:0007669"/>
    <property type="project" value="TreeGrafter"/>
</dbReference>
<dbReference type="GO" id="GO:0007062">
    <property type="term" value="P:sister chromatid cohesion"/>
    <property type="evidence" value="ECO:0007669"/>
    <property type="project" value="TreeGrafter"/>
</dbReference>
<dbReference type="Proteomes" id="UP000694428">
    <property type="component" value="Unplaced"/>
</dbReference>
<dbReference type="InterPro" id="IPR039662">
    <property type="entry name" value="Cohesin_Scc3/SA"/>
</dbReference>
<dbReference type="PANTHER" id="PTHR11199:SF0">
    <property type="entry name" value="LD34181P-RELATED"/>
    <property type="match status" value="1"/>
</dbReference>
<evidence type="ECO:0000313" key="4">
    <source>
        <dbReference type="Ensembl" id="ENSPSTP00000007856.1"/>
    </source>
</evidence>
<evidence type="ECO:0000313" key="5">
    <source>
        <dbReference type="Proteomes" id="UP000694428"/>
    </source>
</evidence>
<evidence type="ECO:0000259" key="3">
    <source>
        <dbReference type="Pfam" id="PF24571"/>
    </source>
</evidence>
<protein>
    <submittedName>
        <fullName evidence="4">Uncharacterized protein</fullName>
    </submittedName>
</protein>